<dbReference type="Gene3D" id="3.50.50.60">
    <property type="entry name" value="FAD/NAD(P)-binding domain"/>
    <property type="match status" value="1"/>
</dbReference>
<dbReference type="SUPFAM" id="SSF51905">
    <property type="entry name" value="FAD/NAD(P)-binding domain"/>
    <property type="match status" value="1"/>
</dbReference>
<dbReference type="EMBL" id="AP023287">
    <property type="protein sequence ID" value="BCI52258.1"/>
    <property type="molecule type" value="Genomic_DNA"/>
</dbReference>
<dbReference type="Proteomes" id="UP000515734">
    <property type="component" value="Chromosome"/>
</dbReference>
<organism evidence="2 3">
    <name type="scientific">Mycolicibacterium litorale</name>
    <dbReference type="NCBI Taxonomy" id="758802"/>
    <lineage>
        <taxon>Bacteria</taxon>
        <taxon>Bacillati</taxon>
        <taxon>Actinomycetota</taxon>
        <taxon>Actinomycetes</taxon>
        <taxon>Mycobacteriales</taxon>
        <taxon>Mycobacteriaceae</taxon>
        <taxon>Mycolicibacterium</taxon>
    </lineage>
</organism>
<proteinExistence type="predicted"/>
<dbReference type="Pfam" id="PF07992">
    <property type="entry name" value="Pyr_redox_2"/>
    <property type="match status" value="1"/>
</dbReference>
<feature type="domain" description="FAD/NAD(P)-binding" evidence="1">
    <location>
        <begin position="5"/>
        <end position="104"/>
    </location>
</feature>
<dbReference type="InterPro" id="IPR036188">
    <property type="entry name" value="FAD/NAD-bd_sf"/>
</dbReference>
<dbReference type="AlphaFoldDB" id="A0A6S6P7K4"/>
<sequence>MTTSPPRIAVAGSGLAGLHCATALSNSAEVVVYERLPVPGGEHWEDPDHAQLVREARDQGVRFAAGTQVVRWEGNRLLAVGEYGGVAEADALVVATGHRPATRSELRIDGHRSAGIVPATLALHLLQQRVRLGTDVVVVGESRWATECIAAMTSTGQPATSIVWIGKDDPGPARSVTGMPGWRVTTTHGMPRITGLTVESATTTQRIACDCLILAGPPVPYRNIDGAVLDDEPAVYAQRDGGGLEPSAQIGMKAAVRALADAKARHHSRTPVDPRIGLPQ</sequence>
<reference evidence="2 3" key="1">
    <citation type="submission" date="2020-07" db="EMBL/GenBank/DDBJ databases">
        <title>Complete genome sequence of Mycolicibacterium litorale like strain isolated from cardiac implantable electronic device infection.</title>
        <authorList>
            <person name="Fukano H."/>
            <person name="Miyama H."/>
            <person name="Hoshino Y."/>
        </authorList>
    </citation>
    <scope>NUCLEOTIDE SEQUENCE [LARGE SCALE GENOMIC DNA]</scope>
    <source>
        <strain evidence="2 3">NIIDNTM18</strain>
    </source>
</reference>
<evidence type="ECO:0000259" key="1">
    <source>
        <dbReference type="Pfam" id="PF07992"/>
    </source>
</evidence>
<dbReference type="RefSeq" id="WP_232100560.1">
    <property type="nucleotide sequence ID" value="NZ_AP023287.1"/>
</dbReference>
<dbReference type="InterPro" id="IPR023753">
    <property type="entry name" value="FAD/NAD-binding_dom"/>
</dbReference>
<evidence type="ECO:0000313" key="2">
    <source>
        <dbReference type="EMBL" id="BCI52258.1"/>
    </source>
</evidence>
<dbReference type="GO" id="GO:0016491">
    <property type="term" value="F:oxidoreductase activity"/>
    <property type="evidence" value="ECO:0007669"/>
    <property type="project" value="InterPro"/>
</dbReference>
<gene>
    <name evidence="2" type="ORF">NIIDNTM18_15360</name>
</gene>
<evidence type="ECO:0000313" key="3">
    <source>
        <dbReference type="Proteomes" id="UP000515734"/>
    </source>
</evidence>
<name>A0A6S6P7K4_9MYCO</name>
<protein>
    <recommendedName>
        <fullName evidence="1">FAD/NAD(P)-binding domain-containing protein</fullName>
    </recommendedName>
</protein>
<accession>A0A6S6P7K4</accession>
<dbReference type="PRINTS" id="PR00419">
    <property type="entry name" value="ADXRDTASE"/>
</dbReference>